<evidence type="ECO:0000313" key="2">
    <source>
        <dbReference type="Proteomes" id="UP001203036"/>
    </source>
</evidence>
<accession>A0ACC5ZZZ7</accession>
<gene>
    <name evidence="1" type="ORF">M8744_16070</name>
</gene>
<keyword evidence="2" id="KW-1185">Reference proteome</keyword>
<sequence length="881" mass="98596">MTKFPTLSRAAFKAYDHLSLPVWMFSTETLRILSANAAAQSWIGYDARTLQEMTIADLRPEADRARIVEQVRRFDGTQADAGAWTIITRSGEHRTVSFTWSKVTFEGAEAIVASICDLTQITQVEALADTLSARLRSTLEGMHDAFFLLDENWQFAFINSTAEELLQRTRQNLLGKSVWQEFPEAVGSGFEENYQRAVAEGCAVRFEAYFSPLEKWFEVNADPTPAGLAVYFRDVTRQRARNMQLRLLEAAVDQQSDVLIITDASIEPPEGPRIVYVNDAFERATGYTREEAIGQTPRLQQGPGTSRATRARIRTALERGEGIETEILNYRKDGAAFWKDLSIHPLRNEDGQITHWIAVERDFTARKQVEEALRANEERFRMVAKSTGSAIGDWDLTTDTQWWSDGFAEITGFDPDETESFHAAWRDRVHKNDLENYDTAWRKFLSGEISELHERYRVKRPDGTWVLIEDHAFATRDEHGNVIRALGSITDVTEREKLEESLRQAQKMEAVGHLTGGVAHDFNNLLTIIMGNAEILEEKLRDMPHLQRLARMSLDAADRGADLTNRLLAFSRKQALDPKILDIAPLIQSMDVLLRRVLPETIDIEIVRSGGLWKIEADASQLESALLNLAVNARDAMPDGGSLTIETANAMLDDDYVAVEPDVRPGQYVVIIVTDTGTGMPPDVLARVFEPFFTTKEVGKGSGMGLSMVFGFVKQSGGHIRVYSEMDEGTAIKMYFPRARTEEENVAIVNSGRKITGGTETILVVEDDGAVRDYVSAQLKSLGYNVLEASAGAEAMDILGQTAQIDLLFTDVVMPGGMGGRELAEAARQLRPNLKVLFTSGYTENSIVHQGRLDPGVKLLNKPYRREHLAAKIRQVLDERE</sequence>
<comment type="caution">
    <text evidence="1">The sequence shown here is derived from an EMBL/GenBank/DDBJ whole genome shotgun (WGS) entry which is preliminary data.</text>
</comment>
<dbReference type="Proteomes" id="UP001203036">
    <property type="component" value="Unassembled WGS sequence"/>
</dbReference>
<dbReference type="EMBL" id="JAMQGO010000015">
    <property type="protein sequence ID" value="MCM2563671.1"/>
    <property type="molecule type" value="Genomic_DNA"/>
</dbReference>
<organism evidence="1 2">
    <name type="scientific">Lutimaribacter degradans</name>
    <dbReference type="NCBI Taxonomy" id="2945989"/>
    <lineage>
        <taxon>Bacteria</taxon>
        <taxon>Pseudomonadati</taxon>
        <taxon>Pseudomonadota</taxon>
        <taxon>Alphaproteobacteria</taxon>
        <taxon>Rhodobacterales</taxon>
        <taxon>Roseobacteraceae</taxon>
        <taxon>Lutimaribacter</taxon>
    </lineage>
</organism>
<evidence type="ECO:0000313" key="1">
    <source>
        <dbReference type="EMBL" id="MCM2563671.1"/>
    </source>
</evidence>
<name>A0ACC5ZZZ7_9RHOB</name>
<reference evidence="1" key="1">
    <citation type="submission" date="2022-06" db="EMBL/GenBank/DDBJ databases">
        <title>Lutimaribacter sp. EGI FJ00013, a novel bacterium isolated from a salt lake sediment enrichment.</title>
        <authorList>
            <person name="Gao L."/>
            <person name="Fang B.-Z."/>
            <person name="Li W.-J."/>
        </authorList>
    </citation>
    <scope>NUCLEOTIDE SEQUENCE</scope>
    <source>
        <strain evidence="1">EGI FJ00013</strain>
    </source>
</reference>
<protein>
    <submittedName>
        <fullName evidence="1">PAS domain S-box protein</fullName>
    </submittedName>
</protein>
<proteinExistence type="predicted"/>